<sequence length="120" mass="13867">MKITGRTDEAVDSVVWEDDYFATASIQRFLRRLAQTERDEQFLFRESEYDCAFRQIDIERERLARTGESPAALAFAEQVRDEVWRGHDCVGGHDIDGAANAWQVILRLLEHRPPAFGAPW</sequence>
<reference evidence="1 2" key="1">
    <citation type="submission" date="2019-11" db="EMBL/GenBank/DDBJ databases">
        <title>Draft genome of Amycolatopsis RM579.</title>
        <authorList>
            <person name="Duangmal K."/>
            <person name="Mingma R."/>
        </authorList>
    </citation>
    <scope>NUCLEOTIDE SEQUENCE [LARGE SCALE GENOMIC DNA]</scope>
    <source>
        <strain evidence="1 2">RM579</strain>
    </source>
</reference>
<evidence type="ECO:0000313" key="2">
    <source>
        <dbReference type="Proteomes" id="UP000440096"/>
    </source>
</evidence>
<proteinExistence type="predicted"/>
<name>A0A6N7YR39_9PSEU</name>
<dbReference type="AlphaFoldDB" id="A0A6N7YR39"/>
<accession>A0A6N7YR39</accession>
<dbReference type="OrthoDB" id="9862986at2"/>
<gene>
    <name evidence="1" type="ORF">GKO32_16095</name>
</gene>
<evidence type="ECO:0000313" key="1">
    <source>
        <dbReference type="EMBL" id="MTD55485.1"/>
    </source>
</evidence>
<dbReference type="RefSeq" id="WP_154757676.1">
    <property type="nucleotide sequence ID" value="NZ_WMBA01000022.1"/>
</dbReference>
<dbReference type="Proteomes" id="UP000440096">
    <property type="component" value="Unassembled WGS sequence"/>
</dbReference>
<protein>
    <submittedName>
        <fullName evidence="1">Uncharacterized protein</fullName>
    </submittedName>
</protein>
<dbReference type="EMBL" id="WMBA01000022">
    <property type="protein sequence ID" value="MTD55485.1"/>
    <property type="molecule type" value="Genomic_DNA"/>
</dbReference>
<comment type="caution">
    <text evidence="1">The sequence shown here is derived from an EMBL/GenBank/DDBJ whole genome shotgun (WGS) entry which is preliminary data.</text>
</comment>
<organism evidence="1 2">
    <name type="scientific">Amycolatopsis pithecellobii</name>
    <dbReference type="NCBI Taxonomy" id="664692"/>
    <lineage>
        <taxon>Bacteria</taxon>
        <taxon>Bacillati</taxon>
        <taxon>Actinomycetota</taxon>
        <taxon>Actinomycetes</taxon>
        <taxon>Pseudonocardiales</taxon>
        <taxon>Pseudonocardiaceae</taxon>
        <taxon>Amycolatopsis</taxon>
    </lineage>
</organism>
<keyword evidence="2" id="KW-1185">Reference proteome</keyword>